<proteinExistence type="predicted"/>
<protein>
    <submittedName>
        <fullName evidence="1">Uncharacterized protein</fullName>
    </submittedName>
</protein>
<reference evidence="2" key="1">
    <citation type="journal article" date="2019" name="Int. J. Syst. Evol. Microbiol.">
        <title>The Global Catalogue of Microorganisms (GCM) 10K type strain sequencing project: providing services to taxonomists for standard genome sequencing and annotation.</title>
        <authorList>
            <consortium name="The Broad Institute Genomics Platform"/>
            <consortium name="The Broad Institute Genome Sequencing Center for Infectious Disease"/>
            <person name="Wu L."/>
            <person name="Ma J."/>
        </authorList>
    </citation>
    <scope>NUCLEOTIDE SEQUENCE [LARGE SCALE GENOMIC DNA]</scope>
    <source>
        <strain evidence="2">CGMCC 4.1622</strain>
    </source>
</reference>
<keyword evidence="2" id="KW-1185">Reference proteome</keyword>
<organism evidence="1 2">
    <name type="scientific">Kitasatospora cinereorecta</name>
    <dbReference type="NCBI Taxonomy" id="285560"/>
    <lineage>
        <taxon>Bacteria</taxon>
        <taxon>Bacillati</taxon>
        <taxon>Actinomycetota</taxon>
        <taxon>Actinomycetes</taxon>
        <taxon>Kitasatosporales</taxon>
        <taxon>Streptomycetaceae</taxon>
        <taxon>Kitasatospora</taxon>
    </lineage>
</organism>
<name>A0ABW0VDI6_9ACTN</name>
<dbReference type="EMBL" id="JBHSOC010000018">
    <property type="protein sequence ID" value="MFC5642121.1"/>
    <property type="molecule type" value="Genomic_DNA"/>
</dbReference>
<accession>A0ABW0VDI6</accession>
<evidence type="ECO:0000313" key="2">
    <source>
        <dbReference type="Proteomes" id="UP001596066"/>
    </source>
</evidence>
<sequence>MDLVYASLDRRPGAAAPDPDPVDEAAEALAALWAHAAPDDGLEHANARVEPGRIDLLLFLLPGQHRPGPADAVRRAAVLLARCYRGSTLLSARYLPPVPAPATPAC</sequence>
<dbReference type="Proteomes" id="UP001596066">
    <property type="component" value="Unassembled WGS sequence"/>
</dbReference>
<evidence type="ECO:0000313" key="1">
    <source>
        <dbReference type="EMBL" id="MFC5642121.1"/>
    </source>
</evidence>
<dbReference type="RefSeq" id="WP_346143872.1">
    <property type="nucleotide sequence ID" value="NZ_BAAAUA010000014.1"/>
</dbReference>
<gene>
    <name evidence="1" type="ORF">ACFPZF_12280</name>
</gene>
<comment type="caution">
    <text evidence="1">The sequence shown here is derived from an EMBL/GenBank/DDBJ whole genome shotgun (WGS) entry which is preliminary data.</text>
</comment>